<comment type="caution">
    <text evidence="2">The sequence shown here is derived from an EMBL/GenBank/DDBJ whole genome shotgun (WGS) entry which is preliminary data.</text>
</comment>
<feature type="region of interest" description="Disordered" evidence="1">
    <location>
        <begin position="31"/>
        <end position="52"/>
    </location>
</feature>
<keyword evidence="3" id="KW-1185">Reference proteome</keyword>
<dbReference type="OrthoDB" id="8004192at2"/>
<accession>A0A0J6SU58</accession>
<dbReference type="EMBL" id="LABZ01000136">
    <property type="protein sequence ID" value="KMO37254.1"/>
    <property type="molecule type" value="Genomic_DNA"/>
</dbReference>
<gene>
    <name evidence="2" type="ORF">VQ03_19370</name>
</gene>
<dbReference type="RefSeq" id="WP_048452528.1">
    <property type="nucleotide sequence ID" value="NZ_JBNNPJ010000024.1"/>
</dbReference>
<evidence type="ECO:0000256" key="1">
    <source>
        <dbReference type="SAM" id="MobiDB-lite"/>
    </source>
</evidence>
<sequence length="70" mass="7140">MMPIGAALNAATTLVGGALPAGLIGQRAPMRRMHEAEESQETEESQAPPADGALLVAIEAGLREAGYLPA</sequence>
<organism evidence="2 3">
    <name type="scientific">Methylobacterium tarhaniae</name>
    <dbReference type="NCBI Taxonomy" id="1187852"/>
    <lineage>
        <taxon>Bacteria</taxon>
        <taxon>Pseudomonadati</taxon>
        <taxon>Pseudomonadota</taxon>
        <taxon>Alphaproteobacteria</taxon>
        <taxon>Hyphomicrobiales</taxon>
        <taxon>Methylobacteriaceae</taxon>
        <taxon>Methylobacterium</taxon>
    </lineage>
</organism>
<name>A0A0J6SU58_9HYPH</name>
<dbReference type="PATRIC" id="fig|1187852.3.peg.1277"/>
<dbReference type="AlphaFoldDB" id="A0A0J6SU58"/>
<evidence type="ECO:0000313" key="2">
    <source>
        <dbReference type="EMBL" id="KMO37254.1"/>
    </source>
</evidence>
<evidence type="ECO:0000313" key="3">
    <source>
        <dbReference type="Proteomes" id="UP000036449"/>
    </source>
</evidence>
<protein>
    <submittedName>
        <fullName evidence="2">Uncharacterized protein</fullName>
    </submittedName>
</protein>
<reference evidence="2 3" key="1">
    <citation type="submission" date="2015-03" db="EMBL/GenBank/DDBJ databases">
        <title>Genome sequencing of Methylobacterium tarhaniae DSM 25844.</title>
        <authorList>
            <person name="Chaudhry V."/>
            <person name="Patil P.B."/>
        </authorList>
    </citation>
    <scope>NUCLEOTIDE SEQUENCE [LARGE SCALE GENOMIC DNA]</scope>
    <source>
        <strain evidence="2 3">DSM 25844</strain>
    </source>
</reference>
<proteinExistence type="predicted"/>
<dbReference type="Proteomes" id="UP000036449">
    <property type="component" value="Unassembled WGS sequence"/>
</dbReference>